<dbReference type="EMBL" id="CP006841">
    <property type="protein sequence ID" value="ALA66800.1"/>
    <property type="molecule type" value="Genomic_DNA"/>
</dbReference>
<dbReference type="SUPFAM" id="SSF51261">
    <property type="entry name" value="Duplicated hybrid motif"/>
    <property type="match status" value="1"/>
</dbReference>
<keyword evidence="2" id="KW-0732">Signal</keyword>
<dbReference type="CDD" id="cd12797">
    <property type="entry name" value="M23_peptidase"/>
    <property type="match status" value="1"/>
</dbReference>
<dbReference type="Proteomes" id="UP000058446">
    <property type="component" value="Chromosome"/>
</dbReference>
<dbReference type="AlphaFoldDB" id="A0A0K2GYE4"/>
<evidence type="ECO:0000313" key="5">
    <source>
        <dbReference type="Proteomes" id="UP000058446"/>
    </source>
</evidence>
<feature type="region of interest" description="Disordered" evidence="1">
    <location>
        <begin position="46"/>
        <end position="96"/>
    </location>
</feature>
<protein>
    <submittedName>
        <fullName evidence="4">Membrane protein</fullName>
    </submittedName>
</protein>
<dbReference type="KEGG" id="clw:CLAC_02595"/>
<dbReference type="PANTHER" id="PTHR21666:SF270">
    <property type="entry name" value="MUREIN HYDROLASE ACTIVATOR ENVC"/>
    <property type="match status" value="1"/>
</dbReference>
<feature type="signal peptide" evidence="2">
    <location>
        <begin position="1"/>
        <end position="41"/>
    </location>
</feature>
<sequence length="261" mass="27445">MSIFSNRRTGGKHRKVEVSATSRAAVVALSASTIASSSAIAAAQPVTNTDTTTAPQAQAQSADAAPQEAPKAAAEQGTTFKKTETRAAQPKQNSPLVLASSSFTPATNLANQLATALQYNEQRVARDLQARAPKLSLPTIGILTSPFGPRWGTFHYGVDLANVTNTPIMSVLDGTVIDAGPAQGYGQWVRVKHDDGSVSVYGHVESIYVAVGQAVRAGEVIAGMGNRGFSTGTHLHFEIHPDGTTPVDPVTWFIQRGLNLQ</sequence>
<dbReference type="InterPro" id="IPR016047">
    <property type="entry name" value="M23ase_b-sheet_dom"/>
</dbReference>
<accession>A0A0K2GYE4</accession>
<feature type="domain" description="M23ase beta-sheet core" evidence="3">
    <location>
        <begin position="154"/>
        <end position="249"/>
    </location>
</feature>
<name>A0A0K2GYE4_9CORY</name>
<dbReference type="PANTHER" id="PTHR21666">
    <property type="entry name" value="PEPTIDASE-RELATED"/>
    <property type="match status" value="1"/>
</dbReference>
<evidence type="ECO:0000259" key="3">
    <source>
        <dbReference type="Pfam" id="PF01551"/>
    </source>
</evidence>
<dbReference type="Pfam" id="PF01551">
    <property type="entry name" value="Peptidase_M23"/>
    <property type="match status" value="1"/>
</dbReference>
<feature type="compositionally biased region" description="Low complexity" evidence="1">
    <location>
        <begin position="46"/>
        <end position="76"/>
    </location>
</feature>
<evidence type="ECO:0000256" key="2">
    <source>
        <dbReference type="SAM" id="SignalP"/>
    </source>
</evidence>
<dbReference type="PATRIC" id="fig|1408189.4.peg.515"/>
<evidence type="ECO:0000256" key="1">
    <source>
        <dbReference type="SAM" id="MobiDB-lite"/>
    </source>
</evidence>
<dbReference type="Gene3D" id="2.70.70.10">
    <property type="entry name" value="Glucose Permease (Domain IIA)"/>
    <property type="match status" value="1"/>
</dbReference>
<gene>
    <name evidence="4" type="ORF">CLAC_02595</name>
</gene>
<proteinExistence type="predicted"/>
<feature type="chain" id="PRO_5005477171" evidence="2">
    <location>
        <begin position="42"/>
        <end position="261"/>
    </location>
</feature>
<dbReference type="STRING" id="1408189.CLAC_02595"/>
<evidence type="ECO:0000313" key="4">
    <source>
        <dbReference type="EMBL" id="ALA66800.1"/>
    </source>
</evidence>
<dbReference type="InterPro" id="IPR050570">
    <property type="entry name" value="Cell_wall_metabolism_enzyme"/>
</dbReference>
<dbReference type="GO" id="GO:0004222">
    <property type="term" value="F:metalloendopeptidase activity"/>
    <property type="evidence" value="ECO:0007669"/>
    <property type="project" value="TreeGrafter"/>
</dbReference>
<dbReference type="RefSeq" id="WP_053411565.1">
    <property type="nucleotide sequence ID" value="NZ_CP006841.1"/>
</dbReference>
<keyword evidence="5" id="KW-1185">Reference proteome</keyword>
<organism evidence="4 5">
    <name type="scientific">Corynebacterium lactis RW2-5</name>
    <dbReference type="NCBI Taxonomy" id="1408189"/>
    <lineage>
        <taxon>Bacteria</taxon>
        <taxon>Bacillati</taxon>
        <taxon>Actinomycetota</taxon>
        <taxon>Actinomycetes</taxon>
        <taxon>Mycobacteriales</taxon>
        <taxon>Corynebacteriaceae</taxon>
        <taxon>Corynebacterium</taxon>
    </lineage>
</organism>
<dbReference type="InterPro" id="IPR011055">
    <property type="entry name" value="Dup_hybrid_motif"/>
</dbReference>
<dbReference type="OrthoDB" id="1099523at2"/>
<reference evidence="4 5" key="1">
    <citation type="submission" date="2013-10" db="EMBL/GenBank/DDBJ databases">
        <title>Complete genome sequence of Corynebacterium lactis DSM 45799(T), isolated from raw cow milk.</title>
        <authorList>
            <person name="Ruckert C."/>
            <person name="Albersmeier A."/>
            <person name="Lipski A."/>
            <person name="Kalinowski J."/>
        </authorList>
    </citation>
    <scope>NUCLEOTIDE SEQUENCE [LARGE SCALE GENOMIC DNA]</scope>
    <source>
        <strain evidence="4 5">RW2-5</strain>
    </source>
</reference>